<keyword evidence="10" id="KW-0472">Membrane</keyword>
<dbReference type="InterPro" id="IPR006141">
    <property type="entry name" value="Intein_N"/>
</dbReference>
<evidence type="ECO:0000256" key="6">
    <source>
        <dbReference type="ARBA" id="ARBA00022801"/>
    </source>
</evidence>
<dbReference type="InterPro" id="IPR036034">
    <property type="entry name" value="PDZ_sf"/>
</dbReference>
<dbReference type="SMART" id="SM00228">
    <property type="entry name" value="PDZ"/>
    <property type="match status" value="1"/>
</dbReference>
<evidence type="ECO:0000256" key="9">
    <source>
        <dbReference type="ARBA" id="ARBA00023049"/>
    </source>
</evidence>
<comment type="similarity">
    <text evidence="3">Belongs to the peptidase M50B family.</text>
</comment>
<dbReference type="Pfam" id="PF02163">
    <property type="entry name" value="Peptidase_M50"/>
    <property type="match status" value="1"/>
</dbReference>
<dbReference type="AlphaFoldDB" id="A0A8B2VIS1"/>
<dbReference type="GO" id="GO:0004222">
    <property type="term" value="F:metalloendopeptidase activity"/>
    <property type="evidence" value="ECO:0007669"/>
    <property type="project" value="InterPro"/>
</dbReference>
<dbReference type="PANTHER" id="PTHR42837:SF2">
    <property type="entry name" value="MEMBRANE METALLOPROTEASE ARASP2, CHLOROPLASTIC-RELATED"/>
    <property type="match status" value="1"/>
</dbReference>
<dbReference type="EMBL" id="MVCE01000004">
    <property type="protein sequence ID" value="PGF33149.1"/>
    <property type="molecule type" value="Genomic_DNA"/>
</dbReference>
<keyword evidence="9" id="KW-0482">Metalloprotease</keyword>
<keyword evidence="5" id="KW-0812">Transmembrane</keyword>
<comment type="subcellular location">
    <subcellularLocation>
        <location evidence="2">Membrane</location>
        <topology evidence="2">Multi-pass membrane protein</topology>
    </subcellularLocation>
</comment>
<dbReference type="GO" id="GO:0016020">
    <property type="term" value="C:membrane"/>
    <property type="evidence" value="ECO:0007669"/>
    <property type="project" value="UniProtKB-SubCell"/>
</dbReference>
<evidence type="ECO:0000256" key="3">
    <source>
        <dbReference type="ARBA" id="ARBA00007931"/>
    </source>
</evidence>
<protein>
    <submittedName>
        <fullName evidence="11">Peptidase</fullName>
    </submittedName>
</protein>
<dbReference type="GeneID" id="92857493"/>
<keyword evidence="6" id="KW-0378">Hydrolase</keyword>
<dbReference type="CDD" id="cd06163">
    <property type="entry name" value="S2P-M50_PDZ_RseP-like"/>
    <property type="match status" value="1"/>
</dbReference>
<dbReference type="GO" id="GO:0016539">
    <property type="term" value="P:intein-mediated protein splicing"/>
    <property type="evidence" value="ECO:0007669"/>
    <property type="project" value="InterPro"/>
</dbReference>
<evidence type="ECO:0000256" key="4">
    <source>
        <dbReference type="ARBA" id="ARBA00022670"/>
    </source>
</evidence>
<dbReference type="InterPro" id="IPR008915">
    <property type="entry name" value="Peptidase_M50"/>
</dbReference>
<sequence length="426" mass="45574">MIVVVEVLAGIVFFGLIILSVLLHECGHFIPAKIFGVKVTEFFAGFGPKIWSFTRGETEYGFKWIPLGGYVRLIGMYPAKVHHRHSNRLTRFADEARVAEVEGITDADQGRLFSDKPVWQRLIILSGGILTNLLLAFLLFWAVFGIHGRADQTTTVAAVTPCAHSAQTSGPCSKEDRRAPAAEAGVRAGDRIVSFNGRQVDSWSQLQEFIRGNGGGEVRLGVERDGAFVSLTPTHTLLTKVPDLSTPGRTVEAGYLGVSPTMVIVHSGPGDTVSQMWTMSKQSLSALARLPVLTWNVASDLVTGQARDANSPMSIVGASRVAGDVAGDSQLTLGDKIATGASLLGGLNLFLFWFNVVPLPPMDGGHIAGAIYEAGKRGLFKLARKPDPGPADTAMMLPVAWTIGALMLMMGLVLVVADVVSPVKIF</sequence>
<dbReference type="Gene3D" id="2.30.42.10">
    <property type="match status" value="1"/>
</dbReference>
<keyword evidence="4" id="KW-0645">Protease</keyword>
<evidence type="ECO:0000256" key="10">
    <source>
        <dbReference type="ARBA" id="ARBA00023136"/>
    </source>
</evidence>
<dbReference type="RefSeq" id="WP_002516878.1">
    <property type="nucleotide sequence ID" value="NZ_AP022844.1"/>
</dbReference>
<organism evidence="11 12">
    <name type="scientific">Cutibacterium acnes</name>
    <name type="common">Propionibacterium acnes</name>
    <dbReference type="NCBI Taxonomy" id="1747"/>
    <lineage>
        <taxon>Bacteria</taxon>
        <taxon>Bacillati</taxon>
        <taxon>Actinomycetota</taxon>
        <taxon>Actinomycetes</taxon>
        <taxon>Propionibacteriales</taxon>
        <taxon>Propionibacteriaceae</taxon>
        <taxon>Cutibacterium</taxon>
    </lineage>
</organism>
<proteinExistence type="inferred from homology"/>
<dbReference type="InterPro" id="IPR004387">
    <property type="entry name" value="Pept_M50_Zn"/>
</dbReference>
<dbReference type="InterPro" id="IPR001478">
    <property type="entry name" value="PDZ"/>
</dbReference>
<accession>A0A8B2VIS1</accession>
<evidence type="ECO:0000256" key="1">
    <source>
        <dbReference type="ARBA" id="ARBA00001947"/>
    </source>
</evidence>
<dbReference type="InterPro" id="IPR041489">
    <property type="entry name" value="PDZ_6"/>
</dbReference>
<comment type="caution">
    <text evidence="11">The sequence shown here is derived from an EMBL/GenBank/DDBJ whole genome shotgun (WGS) entry which is preliminary data.</text>
</comment>
<dbReference type="Pfam" id="PF17820">
    <property type="entry name" value="PDZ_6"/>
    <property type="match status" value="1"/>
</dbReference>
<comment type="cofactor">
    <cofactor evidence="1">
        <name>Zn(2+)</name>
        <dbReference type="ChEBI" id="CHEBI:29105"/>
    </cofactor>
</comment>
<name>A0A8B2VIS1_CUTAC</name>
<dbReference type="OrthoDB" id="9782003at2"/>
<dbReference type="CDD" id="cd23081">
    <property type="entry name" value="cpPDZ_EcRseP-like"/>
    <property type="match status" value="1"/>
</dbReference>
<dbReference type="PANTHER" id="PTHR42837">
    <property type="entry name" value="REGULATOR OF SIGMA-E PROTEASE RSEP"/>
    <property type="match status" value="1"/>
</dbReference>
<keyword evidence="7" id="KW-0862">Zinc</keyword>
<evidence type="ECO:0000313" key="12">
    <source>
        <dbReference type="Proteomes" id="UP000226191"/>
    </source>
</evidence>
<dbReference type="SUPFAM" id="SSF50156">
    <property type="entry name" value="PDZ domain-like"/>
    <property type="match status" value="1"/>
</dbReference>
<evidence type="ECO:0000256" key="5">
    <source>
        <dbReference type="ARBA" id="ARBA00022692"/>
    </source>
</evidence>
<keyword evidence="8" id="KW-1133">Transmembrane helix</keyword>
<evidence type="ECO:0000256" key="2">
    <source>
        <dbReference type="ARBA" id="ARBA00004141"/>
    </source>
</evidence>
<evidence type="ECO:0000313" key="11">
    <source>
        <dbReference type="EMBL" id="PGF33149.1"/>
    </source>
</evidence>
<evidence type="ECO:0000256" key="8">
    <source>
        <dbReference type="ARBA" id="ARBA00022989"/>
    </source>
</evidence>
<gene>
    <name evidence="11" type="ORF">B1B09_09490</name>
</gene>
<dbReference type="PROSITE" id="PS50817">
    <property type="entry name" value="INTEIN_N_TER"/>
    <property type="match status" value="1"/>
</dbReference>
<dbReference type="Proteomes" id="UP000226191">
    <property type="component" value="Unassembled WGS sequence"/>
</dbReference>
<evidence type="ECO:0000256" key="7">
    <source>
        <dbReference type="ARBA" id="ARBA00022833"/>
    </source>
</evidence>
<reference evidence="11 12" key="1">
    <citation type="submission" date="2017-02" db="EMBL/GenBank/DDBJ databases">
        <title>Prevalence of linear plasmids in Cutibacterium acnes isolates obtained from cancerous prostatic tissue.</title>
        <authorList>
            <person name="Davidsson S."/>
            <person name="Bruggemann H."/>
        </authorList>
    </citation>
    <scope>NUCLEOTIDE SEQUENCE [LARGE SCALE GENOMIC DNA]</scope>
    <source>
        <strain evidence="11 12">11-78</strain>
    </source>
</reference>